<evidence type="ECO:0000256" key="1">
    <source>
        <dbReference type="ARBA" id="ARBA00001947"/>
    </source>
</evidence>
<dbReference type="GO" id="GO:0019239">
    <property type="term" value="F:deaminase activity"/>
    <property type="evidence" value="ECO:0007669"/>
    <property type="project" value="InterPro"/>
</dbReference>
<keyword evidence="7" id="KW-1185">Reference proteome</keyword>
<evidence type="ECO:0000313" key="6">
    <source>
        <dbReference type="EMBL" id="SEU38245.1"/>
    </source>
</evidence>
<evidence type="ECO:0008006" key="8">
    <source>
        <dbReference type="Google" id="ProtNLM"/>
    </source>
</evidence>
<reference evidence="7" key="1">
    <citation type="submission" date="2016-10" db="EMBL/GenBank/DDBJ databases">
        <authorList>
            <person name="Varghese N."/>
            <person name="Submissions S."/>
        </authorList>
    </citation>
    <scope>NUCLEOTIDE SEQUENCE [LARGE SCALE GENOMIC DNA]</scope>
    <source>
        <strain evidence="7">DSM 16858</strain>
    </source>
</reference>
<name>A0A1I0LDT5_9BACT</name>
<proteinExistence type="inferred from homology"/>
<evidence type="ECO:0000256" key="2">
    <source>
        <dbReference type="ARBA" id="ARBA00006676"/>
    </source>
</evidence>
<evidence type="ECO:0000313" key="7">
    <source>
        <dbReference type="Proteomes" id="UP000199181"/>
    </source>
</evidence>
<dbReference type="SUPFAM" id="SSF51556">
    <property type="entry name" value="Metallo-dependent hydrolases"/>
    <property type="match status" value="1"/>
</dbReference>
<dbReference type="Gene3D" id="3.20.20.140">
    <property type="entry name" value="Metal-dependent hydrolases"/>
    <property type="match status" value="2"/>
</dbReference>
<dbReference type="GO" id="GO:0046872">
    <property type="term" value="F:metal ion binding"/>
    <property type="evidence" value="ECO:0007669"/>
    <property type="project" value="UniProtKB-KW"/>
</dbReference>
<keyword evidence="4" id="KW-0378">Hydrolase</keyword>
<dbReference type="GO" id="GO:0009168">
    <property type="term" value="P:purine ribonucleoside monophosphate biosynthetic process"/>
    <property type="evidence" value="ECO:0007669"/>
    <property type="project" value="InterPro"/>
</dbReference>
<dbReference type="PROSITE" id="PS00485">
    <property type="entry name" value="A_DEAMINASE"/>
    <property type="match status" value="1"/>
</dbReference>
<dbReference type="AlphaFoldDB" id="A0A1I0LDT5"/>
<comment type="similarity">
    <text evidence="2">Belongs to the metallo-dependent hydrolases superfamily. Adenosine and AMP deaminases family.</text>
</comment>
<evidence type="ECO:0000256" key="3">
    <source>
        <dbReference type="ARBA" id="ARBA00022723"/>
    </source>
</evidence>
<keyword evidence="5" id="KW-0862">Zinc</keyword>
<dbReference type="EMBL" id="FOIJ01000026">
    <property type="protein sequence ID" value="SEU38245.1"/>
    <property type="molecule type" value="Genomic_DNA"/>
</dbReference>
<organism evidence="6 7">
    <name type="scientific">Stigmatella erecta</name>
    <dbReference type="NCBI Taxonomy" id="83460"/>
    <lineage>
        <taxon>Bacteria</taxon>
        <taxon>Pseudomonadati</taxon>
        <taxon>Myxococcota</taxon>
        <taxon>Myxococcia</taxon>
        <taxon>Myxococcales</taxon>
        <taxon>Cystobacterineae</taxon>
        <taxon>Archangiaceae</taxon>
        <taxon>Stigmatella</taxon>
    </lineage>
</organism>
<sequence>MPREAAHPRLLAEAEAWPLCSAAALALRTTHLACSAAGIPDPPTAQLAAALETHLRLRSGGLSLASLSALRDRSWFGLQRQGPIRVPLAHYAVRLAETYLARGGARILLRTEGPEPGIDAADRAAHWRWLSLRLPADLLVAALYAPDGSRPFSDRVSLATAHLERLLQQPVAETHLHVGAAFGFPLMWTAWMGWLSREGPGLEKLRVDAESPFGDAAGLRGRLLSAAIARVLFAAFLWKRERRAFHEGFALFEARELMPLCERLRWHSGAVECRRLCSQALSGLSHPGDAGQFARLQRLYARLTEDIRLAPAKALDALHTADPLAAWLQPSPGETCAETLLSTRALHYLLHEGHADERFAELFWQYQRIRCLAHAHLVQEPGTSGLDWFSRHYRRLSPLRGPLEDLRFEAALQHQSAGVRLGALEARTAPMPTWTEVRDETRRLARAGVHLPPPLPGVQAPELGLIFHFIKEREHTLGGLRSLHADPGGDPAGFRFGVWYRARRREALALETALRHHPELLLLVRGLDVASTELSVPTWAVAPLLNSLRAASIDVSEALVRQRPAWRVPPLQVTCHAGEDFTRLVEGLRRIHELYTAGVLRLGDRIGHGLALGTAPRLWAASAPTVIQAAEERLEDLLWELERYGHGDVGVPAQRLERVRTEALRTARHIYGPELQELDVLIAARRLRAQASTLRRLGFPDRLQPSPPAGSPESIVWRQLTDVGVFHRGQMLLDVQVDEGEIQFLTEAQQWLVSVLARLEITVEANPSSNLLIADLLGIEEHPVLRMMDPALPLTEGSWSEPQVPREAASRLMVSINSDDPMTFATCLADEYAYLYFALLRRNIPSATALSWIDSVRAHGMRSRFTQLASADPRALAYILSPNAPARRVPQGGR</sequence>
<dbReference type="InterPro" id="IPR006650">
    <property type="entry name" value="A/AMP_deam_AS"/>
</dbReference>
<evidence type="ECO:0000256" key="4">
    <source>
        <dbReference type="ARBA" id="ARBA00022801"/>
    </source>
</evidence>
<evidence type="ECO:0000256" key="5">
    <source>
        <dbReference type="ARBA" id="ARBA00022833"/>
    </source>
</evidence>
<comment type="cofactor">
    <cofactor evidence="1">
        <name>Zn(2+)</name>
        <dbReference type="ChEBI" id="CHEBI:29105"/>
    </cofactor>
</comment>
<keyword evidence="3" id="KW-0479">Metal-binding</keyword>
<accession>A0A1I0LDT5</accession>
<protein>
    <recommendedName>
        <fullName evidence="8">Adenosine/AMP deaminase</fullName>
    </recommendedName>
</protein>
<gene>
    <name evidence="6" type="ORF">SAMN05443639_12638</name>
</gene>
<dbReference type="InterPro" id="IPR032466">
    <property type="entry name" value="Metal_Hydrolase"/>
</dbReference>
<dbReference type="Proteomes" id="UP000199181">
    <property type="component" value="Unassembled WGS sequence"/>
</dbReference>